<evidence type="ECO:0000313" key="4">
    <source>
        <dbReference type="EMBL" id="KAK3179527.1"/>
    </source>
</evidence>
<accession>A0AAD9Z5V5</accession>
<evidence type="ECO:0000313" key="3">
    <source>
        <dbReference type="EMBL" id="KAK3172184.1"/>
    </source>
</evidence>
<gene>
    <name evidence="4" type="ORF">Dsin_032706</name>
    <name evidence="3" type="ORF">Dsin_033035</name>
</gene>
<evidence type="ECO:0000313" key="5">
    <source>
        <dbReference type="Proteomes" id="UP001281410"/>
    </source>
</evidence>
<feature type="non-terminal residue" evidence="3">
    <location>
        <position position="90"/>
    </location>
</feature>
<feature type="non-terminal residue" evidence="3">
    <location>
        <position position="1"/>
    </location>
</feature>
<dbReference type="EMBL" id="JANJYJ010000218">
    <property type="protein sequence ID" value="KAK3179527.1"/>
    <property type="molecule type" value="Genomic_DNA"/>
</dbReference>
<sequence>ILPCLNIGNQSYVYVSYDGNNSIYDIPESCSFISTVPIRKAFGDDNPSYETIQELLRSGFYLKWSVGCKDCRPADRHSYCDLDQDKCVND</sequence>
<dbReference type="EMBL" id="JANJYJ010000735">
    <property type="protein sequence ID" value="KAK3172184.1"/>
    <property type="molecule type" value="Genomic_DNA"/>
</dbReference>
<keyword evidence="1" id="KW-0325">Glycoprotein</keyword>
<reference evidence="3" key="1">
    <citation type="journal article" date="2023" name="Plant J.">
        <title>Genome sequences and population genomics provide insights into the demographic history, inbreeding, and mutation load of two 'living fossil' tree species of Dipteronia.</title>
        <authorList>
            <person name="Feng Y."/>
            <person name="Comes H.P."/>
            <person name="Chen J."/>
            <person name="Zhu S."/>
            <person name="Lu R."/>
            <person name="Zhang X."/>
            <person name="Li P."/>
            <person name="Qiu J."/>
            <person name="Olsen K.M."/>
            <person name="Qiu Y."/>
        </authorList>
    </citation>
    <scope>NUCLEOTIDE SEQUENCE</scope>
    <source>
        <strain evidence="3">NBL</strain>
    </source>
</reference>
<feature type="domain" description="Wall-associated receptor kinase C-terminal" evidence="2">
    <location>
        <begin position="8"/>
        <end position="72"/>
    </location>
</feature>
<evidence type="ECO:0000259" key="2">
    <source>
        <dbReference type="Pfam" id="PF14380"/>
    </source>
</evidence>
<proteinExistence type="predicted"/>
<dbReference type="Proteomes" id="UP001281410">
    <property type="component" value="Unassembled WGS sequence"/>
</dbReference>
<protein>
    <recommendedName>
        <fullName evidence="2">Wall-associated receptor kinase C-terminal domain-containing protein</fullName>
    </recommendedName>
</protein>
<evidence type="ECO:0000256" key="1">
    <source>
        <dbReference type="ARBA" id="ARBA00023180"/>
    </source>
</evidence>
<dbReference type="InterPro" id="IPR032872">
    <property type="entry name" value="WAK_assoc_C"/>
</dbReference>
<dbReference type="Pfam" id="PF14380">
    <property type="entry name" value="WAK_assoc"/>
    <property type="match status" value="1"/>
</dbReference>
<dbReference type="AlphaFoldDB" id="A0AAD9Z5V5"/>
<keyword evidence="5" id="KW-1185">Reference proteome</keyword>
<comment type="caution">
    <text evidence="3">The sequence shown here is derived from an EMBL/GenBank/DDBJ whole genome shotgun (WGS) entry which is preliminary data.</text>
</comment>
<organism evidence="3 5">
    <name type="scientific">Dipteronia sinensis</name>
    <dbReference type="NCBI Taxonomy" id="43782"/>
    <lineage>
        <taxon>Eukaryota</taxon>
        <taxon>Viridiplantae</taxon>
        <taxon>Streptophyta</taxon>
        <taxon>Embryophyta</taxon>
        <taxon>Tracheophyta</taxon>
        <taxon>Spermatophyta</taxon>
        <taxon>Magnoliopsida</taxon>
        <taxon>eudicotyledons</taxon>
        <taxon>Gunneridae</taxon>
        <taxon>Pentapetalae</taxon>
        <taxon>rosids</taxon>
        <taxon>malvids</taxon>
        <taxon>Sapindales</taxon>
        <taxon>Sapindaceae</taxon>
        <taxon>Hippocastanoideae</taxon>
        <taxon>Acereae</taxon>
        <taxon>Dipteronia</taxon>
    </lineage>
</organism>
<name>A0AAD9Z5V5_9ROSI</name>